<gene>
    <name evidence="1" type="ORF">ETAA8_61050</name>
</gene>
<evidence type="ECO:0000313" key="2">
    <source>
        <dbReference type="Proteomes" id="UP000315017"/>
    </source>
</evidence>
<keyword evidence="2" id="KW-1185">Reference proteome</keyword>
<dbReference type="OrthoDB" id="285317at2"/>
<proteinExistence type="predicted"/>
<reference evidence="1 2" key="1">
    <citation type="submission" date="2019-02" db="EMBL/GenBank/DDBJ databases">
        <title>Deep-cultivation of Planctomycetes and their phenomic and genomic characterization uncovers novel biology.</title>
        <authorList>
            <person name="Wiegand S."/>
            <person name="Jogler M."/>
            <person name="Boedeker C."/>
            <person name="Pinto D."/>
            <person name="Vollmers J."/>
            <person name="Rivas-Marin E."/>
            <person name="Kohn T."/>
            <person name="Peeters S.H."/>
            <person name="Heuer A."/>
            <person name="Rast P."/>
            <person name="Oberbeckmann S."/>
            <person name="Bunk B."/>
            <person name="Jeske O."/>
            <person name="Meyerdierks A."/>
            <person name="Storesund J.E."/>
            <person name="Kallscheuer N."/>
            <person name="Luecker S."/>
            <person name="Lage O.M."/>
            <person name="Pohl T."/>
            <person name="Merkel B.J."/>
            <person name="Hornburger P."/>
            <person name="Mueller R.-W."/>
            <person name="Bruemmer F."/>
            <person name="Labrenz M."/>
            <person name="Spormann A.M."/>
            <person name="Op den Camp H."/>
            <person name="Overmann J."/>
            <person name="Amann R."/>
            <person name="Jetten M.S.M."/>
            <person name="Mascher T."/>
            <person name="Medema M.H."/>
            <person name="Devos D.P."/>
            <person name="Kaster A.-K."/>
            <person name="Ovreas L."/>
            <person name="Rohde M."/>
            <person name="Galperin M.Y."/>
            <person name="Jogler C."/>
        </authorList>
    </citation>
    <scope>NUCLEOTIDE SEQUENCE [LARGE SCALE GENOMIC DNA]</scope>
    <source>
        <strain evidence="1 2">ETA_A8</strain>
    </source>
</reference>
<name>A0A517YL53_9BACT</name>
<dbReference type="AlphaFoldDB" id="A0A517YL53"/>
<dbReference type="RefSeq" id="WP_145097291.1">
    <property type="nucleotide sequence ID" value="NZ_CP036274.1"/>
</dbReference>
<dbReference type="EMBL" id="CP036274">
    <property type="protein sequence ID" value="QDU30952.1"/>
    <property type="molecule type" value="Genomic_DNA"/>
</dbReference>
<accession>A0A517YL53</accession>
<protein>
    <submittedName>
        <fullName evidence="1">Uncharacterized protein</fullName>
    </submittedName>
</protein>
<dbReference type="KEGG" id="aagg:ETAA8_61050"/>
<evidence type="ECO:0000313" key="1">
    <source>
        <dbReference type="EMBL" id="QDU30952.1"/>
    </source>
</evidence>
<organism evidence="1 2">
    <name type="scientific">Anatilimnocola aggregata</name>
    <dbReference type="NCBI Taxonomy" id="2528021"/>
    <lineage>
        <taxon>Bacteria</taxon>
        <taxon>Pseudomonadati</taxon>
        <taxon>Planctomycetota</taxon>
        <taxon>Planctomycetia</taxon>
        <taxon>Pirellulales</taxon>
        <taxon>Pirellulaceae</taxon>
        <taxon>Anatilimnocola</taxon>
    </lineage>
</organism>
<dbReference type="Proteomes" id="UP000315017">
    <property type="component" value="Chromosome"/>
</dbReference>
<sequence>MRICDLNSGMGQISQGYAKLKERMVETSEVWTDDAYRQFDQQRLNEIPSRLQQLAAAVNRLTEILIEAERECGEPSERS</sequence>